<accession>A0A370GHK3</accession>
<evidence type="ECO:0000313" key="1">
    <source>
        <dbReference type="EMBL" id="RDI43131.1"/>
    </source>
</evidence>
<dbReference type="AlphaFoldDB" id="A0A370GHK3"/>
<reference evidence="1 2" key="1">
    <citation type="submission" date="2018-07" db="EMBL/GenBank/DDBJ databases">
        <title>Genomic Encyclopedia of Type Strains, Phase IV (KMG-IV): sequencing the most valuable type-strain genomes for metagenomic binning, comparative biology and taxonomic classification.</title>
        <authorList>
            <person name="Goeker M."/>
        </authorList>
    </citation>
    <scope>NUCLEOTIDE SEQUENCE [LARGE SCALE GENOMIC DNA]</scope>
    <source>
        <strain evidence="1 2">DSM 25281</strain>
    </source>
</reference>
<dbReference type="EMBL" id="QQAY01000004">
    <property type="protein sequence ID" value="RDI43131.1"/>
    <property type="molecule type" value="Genomic_DNA"/>
</dbReference>
<dbReference type="RefSeq" id="WP_114745434.1">
    <property type="nucleotide sequence ID" value="NZ_QQAY01000004.1"/>
</dbReference>
<evidence type="ECO:0000313" key="2">
    <source>
        <dbReference type="Proteomes" id="UP000255326"/>
    </source>
</evidence>
<comment type="caution">
    <text evidence="1">The sequence shown here is derived from an EMBL/GenBank/DDBJ whole genome shotgun (WGS) entry which is preliminary data.</text>
</comment>
<proteinExistence type="predicted"/>
<gene>
    <name evidence="1" type="ORF">DFR59_104183</name>
</gene>
<sequence length="93" mass="10824">MVLQENAYRFQFTIREVRDETDQNLEQKIVLVDTVITFKDGRCLYDGHLRVKCNAFGIYPFPADIAKAASNPSLRQTISFQLKRFIRPAKPFL</sequence>
<dbReference type="OrthoDB" id="2969222at2"/>
<name>A0A370GHK3_9BACI</name>
<organism evidence="1 2">
    <name type="scientific">Falsibacillus pallidus</name>
    <dbReference type="NCBI Taxonomy" id="493781"/>
    <lineage>
        <taxon>Bacteria</taxon>
        <taxon>Bacillati</taxon>
        <taxon>Bacillota</taxon>
        <taxon>Bacilli</taxon>
        <taxon>Bacillales</taxon>
        <taxon>Bacillaceae</taxon>
        <taxon>Falsibacillus</taxon>
    </lineage>
</organism>
<keyword evidence="2" id="KW-1185">Reference proteome</keyword>
<dbReference type="Proteomes" id="UP000255326">
    <property type="component" value="Unassembled WGS sequence"/>
</dbReference>
<protein>
    <submittedName>
        <fullName evidence="1">Uncharacterized protein</fullName>
    </submittedName>
</protein>